<evidence type="ECO:0000256" key="8">
    <source>
        <dbReference type="ARBA" id="ARBA00023077"/>
    </source>
</evidence>
<keyword evidence="2 11" id="KW-0813">Transport</keyword>
<evidence type="ECO:0000256" key="13">
    <source>
        <dbReference type="SAM" id="SignalP"/>
    </source>
</evidence>
<dbReference type="InterPro" id="IPR000531">
    <property type="entry name" value="Beta-barrel_TonB"/>
</dbReference>
<evidence type="ECO:0000256" key="7">
    <source>
        <dbReference type="ARBA" id="ARBA00023065"/>
    </source>
</evidence>
<dbReference type="GO" id="GO:0009279">
    <property type="term" value="C:cell outer membrane"/>
    <property type="evidence" value="ECO:0007669"/>
    <property type="project" value="UniProtKB-SubCell"/>
</dbReference>
<dbReference type="Proteomes" id="UP000007150">
    <property type="component" value="Chromosome 2"/>
</dbReference>
<dbReference type="PANTHER" id="PTHR32552:SF81">
    <property type="entry name" value="TONB-DEPENDENT OUTER MEMBRANE RECEPTOR"/>
    <property type="match status" value="1"/>
</dbReference>
<dbReference type="InterPro" id="IPR039426">
    <property type="entry name" value="TonB-dep_rcpt-like"/>
</dbReference>
<dbReference type="AlphaFoldDB" id="F6F154"/>
<dbReference type="InterPro" id="IPR012910">
    <property type="entry name" value="Plug_dom"/>
</dbReference>
<dbReference type="InterPro" id="IPR036942">
    <property type="entry name" value="Beta-barrel_TonB_sf"/>
</dbReference>
<evidence type="ECO:0000256" key="3">
    <source>
        <dbReference type="ARBA" id="ARBA00022452"/>
    </source>
</evidence>
<evidence type="ECO:0000313" key="16">
    <source>
        <dbReference type="EMBL" id="AEG51270.1"/>
    </source>
</evidence>
<accession>F6F154</accession>
<evidence type="ECO:0000256" key="5">
    <source>
        <dbReference type="ARBA" id="ARBA00022692"/>
    </source>
</evidence>
<sequence length="726" mass="78451" precursor="true">MSIDRKWGLCGGVSLAALVCSPAAVAQQATPGTELGEIIVTAQRRAENMQDVPIAISVVSAEAIAAAGYKSLSDLQYLVPGVQFDPANGSGFQIRGVGTQVYDYSTEQAVSIVIDDVVYDLPRSPGIASLADIERVDVLKGPQGTLFGKNATAGVISVVTKKPKLDTYEGDISVSYGERNDRRVSAGANIPLGQIAALRVSAFHTGQDGFGRFTFLNKRAGDVRDTGIRAKLLVAPSDDLDIVLAADYSKHRDNLHFGTLISSDPAYTALSAAAGVTIGPNNYDRGDAYESYTRYSNRGVSLTANLRIGGHTLTSITAYRDLSYISPAPLDFEPTQEFLPFNTGKIDAHKFSQEVRLASPGEGRFRYVLGAYFNKFLNDSTQEQAGRLGQPLPPGVYLSLVNGKQLFHNNIQSKAVFGQFSFDITEQLELIMGGRLTHDINRAASSYDMSPLPYIYIPIAGIPDPAGRQSTTNFSYKISPTYKVGDNVRVYATYSTGYKGAGVAYLSGRKQPYGDETVKNIELGLKSELFDKTLRVNIAAFSQKYKDFQAQDIQFIGGVPTFLIVNAGGLRTRGVEVEINARPTPALSLNGGVIYSDSAFTDYLKSGVQLAGQRLTNAPRWSGLLGATLTEPVADKYQVEANISASYRSKAFLAVADPTTIQKAYTLVSARLAFGRQDGALQLGVYARNLFDQHFSVRLAPSPFGMVRGWSNETRRTVGAFVSAKY</sequence>
<dbReference type="KEGG" id="sch:Sphch_3685"/>
<dbReference type="SUPFAM" id="SSF56935">
    <property type="entry name" value="Porins"/>
    <property type="match status" value="1"/>
</dbReference>
<keyword evidence="4" id="KW-0410">Iron transport</keyword>
<dbReference type="HOGENOM" id="CLU_008287_15_0_5"/>
<keyword evidence="6" id="KW-0408">Iron</keyword>
<evidence type="ECO:0000256" key="11">
    <source>
        <dbReference type="PROSITE-ProRule" id="PRU01360"/>
    </source>
</evidence>
<keyword evidence="10 11" id="KW-0998">Cell outer membrane</keyword>
<evidence type="ECO:0000256" key="4">
    <source>
        <dbReference type="ARBA" id="ARBA00022496"/>
    </source>
</evidence>
<keyword evidence="8 12" id="KW-0798">TonB box</keyword>
<dbReference type="GO" id="GO:0006826">
    <property type="term" value="P:iron ion transport"/>
    <property type="evidence" value="ECO:0007669"/>
    <property type="project" value="UniProtKB-KW"/>
</dbReference>
<organism evidence="16 17">
    <name type="scientific">Sphingobium chlorophenolicum L-1</name>
    <dbReference type="NCBI Taxonomy" id="690566"/>
    <lineage>
        <taxon>Bacteria</taxon>
        <taxon>Pseudomonadati</taxon>
        <taxon>Pseudomonadota</taxon>
        <taxon>Alphaproteobacteria</taxon>
        <taxon>Sphingomonadales</taxon>
        <taxon>Sphingomonadaceae</taxon>
        <taxon>Sphingobium</taxon>
    </lineage>
</organism>
<comment type="subcellular location">
    <subcellularLocation>
        <location evidence="1 11">Cell outer membrane</location>
        <topology evidence="1 11">Multi-pass membrane protein</topology>
    </subcellularLocation>
</comment>
<keyword evidence="5 11" id="KW-0812">Transmembrane</keyword>
<evidence type="ECO:0000256" key="10">
    <source>
        <dbReference type="ARBA" id="ARBA00023237"/>
    </source>
</evidence>
<evidence type="ECO:0000313" key="17">
    <source>
        <dbReference type="Proteomes" id="UP000007150"/>
    </source>
</evidence>
<feature type="chain" id="PRO_5003333988" evidence="13">
    <location>
        <begin position="27"/>
        <end position="726"/>
    </location>
</feature>
<evidence type="ECO:0000259" key="15">
    <source>
        <dbReference type="Pfam" id="PF07715"/>
    </source>
</evidence>
<dbReference type="STRING" id="690566.Sphch_3685"/>
<keyword evidence="17" id="KW-1185">Reference proteome</keyword>
<evidence type="ECO:0000256" key="2">
    <source>
        <dbReference type="ARBA" id="ARBA00022448"/>
    </source>
</evidence>
<comment type="similarity">
    <text evidence="11 12">Belongs to the TonB-dependent receptor family.</text>
</comment>
<feature type="signal peptide" evidence="13">
    <location>
        <begin position="1"/>
        <end position="26"/>
    </location>
</feature>
<evidence type="ECO:0000256" key="12">
    <source>
        <dbReference type="RuleBase" id="RU003357"/>
    </source>
</evidence>
<dbReference type="PANTHER" id="PTHR32552">
    <property type="entry name" value="FERRICHROME IRON RECEPTOR-RELATED"/>
    <property type="match status" value="1"/>
</dbReference>
<gene>
    <name evidence="16" type="ORF">Sphch_3685</name>
</gene>
<evidence type="ECO:0000259" key="14">
    <source>
        <dbReference type="Pfam" id="PF00593"/>
    </source>
</evidence>
<feature type="domain" description="TonB-dependent receptor-like beta-barrel" evidence="14">
    <location>
        <begin position="238"/>
        <end position="690"/>
    </location>
</feature>
<name>F6F154_SPHCR</name>
<keyword evidence="9 11" id="KW-0472">Membrane</keyword>
<dbReference type="Gene3D" id="2.40.170.20">
    <property type="entry name" value="TonB-dependent receptor, beta-barrel domain"/>
    <property type="match status" value="1"/>
</dbReference>
<evidence type="ECO:0000256" key="1">
    <source>
        <dbReference type="ARBA" id="ARBA00004571"/>
    </source>
</evidence>
<dbReference type="CDD" id="cd01347">
    <property type="entry name" value="ligand_gated_channel"/>
    <property type="match status" value="1"/>
</dbReference>
<dbReference type="Pfam" id="PF07715">
    <property type="entry name" value="Plug"/>
    <property type="match status" value="1"/>
</dbReference>
<keyword evidence="3 11" id="KW-1134">Transmembrane beta strand</keyword>
<evidence type="ECO:0000256" key="9">
    <source>
        <dbReference type="ARBA" id="ARBA00023136"/>
    </source>
</evidence>
<reference evidence="16 17" key="1">
    <citation type="submission" date="2011-05" db="EMBL/GenBank/DDBJ databases">
        <title>Complete sequence of chromosome 2 of Sphingobium chlorophenolicum L-1.</title>
        <authorList>
            <consortium name="US DOE Joint Genome Institute"/>
            <person name="Lucas S."/>
            <person name="Han J."/>
            <person name="Lapidus A."/>
            <person name="Cheng J.-F."/>
            <person name="Goodwin L."/>
            <person name="Pitluck S."/>
            <person name="Peters L."/>
            <person name="Daligault H."/>
            <person name="Han C."/>
            <person name="Tapia R."/>
            <person name="Land M."/>
            <person name="Hauser L."/>
            <person name="Kyrpides N."/>
            <person name="Ivanova N."/>
            <person name="Pagani I."/>
            <person name="Turner P."/>
            <person name="Copley S."/>
            <person name="Woyke T."/>
        </authorList>
    </citation>
    <scope>NUCLEOTIDE SEQUENCE [LARGE SCALE GENOMIC DNA]</scope>
    <source>
        <strain evidence="16 17">L-1</strain>
    </source>
</reference>
<dbReference type="Pfam" id="PF00593">
    <property type="entry name" value="TonB_dep_Rec_b-barrel"/>
    <property type="match status" value="1"/>
</dbReference>
<keyword evidence="7" id="KW-0406">Ion transport</keyword>
<keyword evidence="16" id="KW-0675">Receptor</keyword>
<dbReference type="EMBL" id="CP002799">
    <property type="protein sequence ID" value="AEG51270.1"/>
    <property type="molecule type" value="Genomic_DNA"/>
</dbReference>
<keyword evidence="13" id="KW-0732">Signal</keyword>
<dbReference type="RefSeq" id="WP_013849499.1">
    <property type="nucleotide sequence ID" value="NC_015594.1"/>
</dbReference>
<dbReference type="PROSITE" id="PS52016">
    <property type="entry name" value="TONB_DEPENDENT_REC_3"/>
    <property type="match status" value="1"/>
</dbReference>
<evidence type="ECO:0000256" key="6">
    <source>
        <dbReference type="ARBA" id="ARBA00023004"/>
    </source>
</evidence>
<protein>
    <submittedName>
        <fullName evidence="16">TonB-dependent receptor plug</fullName>
    </submittedName>
</protein>
<proteinExistence type="inferred from homology"/>
<feature type="domain" description="TonB-dependent receptor plug" evidence="15">
    <location>
        <begin position="50"/>
        <end position="155"/>
    </location>
</feature>